<dbReference type="InterPro" id="IPR011712">
    <property type="entry name" value="Sig_transdc_His_kin_sub3_dim/P"/>
</dbReference>
<keyword evidence="4" id="KW-0472">Membrane</keyword>
<keyword evidence="4" id="KW-1133">Transmembrane helix</keyword>
<feature type="transmembrane region" description="Helical" evidence="4">
    <location>
        <begin position="173"/>
        <end position="193"/>
    </location>
</feature>
<dbReference type="Gene3D" id="3.30.565.10">
    <property type="entry name" value="Histidine kinase-like ATPase, C-terminal domain"/>
    <property type="match status" value="1"/>
</dbReference>
<dbReference type="Pfam" id="PF02518">
    <property type="entry name" value="HATPase_c"/>
    <property type="match status" value="1"/>
</dbReference>
<evidence type="ECO:0000256" key="2">
    <source>
        <dbReference type="ARBA" id="ARBA00022777"/>
    </source>
</evidence>
<feature type="domain" description="Histidine kinase/HSP90-like ATPase" evidence="5">
    <location>
        <begin position="484"/>
        <end position="531"/>
    </location>
</feature>
<keyword evidence="3" id="KW-0902">Two-component regulatory system</keyword>
<dbReference type="EMBL" id="NBUC01000155">
    <property type="protein sequence ID" value="PLT94963.1"/>
    <property type="molecule type" value="Genomic_DNA"/>
</dbReference>
<reference evidence="7 8" key="1">
    <citation type="journal article" date="2018" name="FEMS Microbiol. Ecol.">
        <title>Co-invading symbiotic mutualists of Medicago polymorpha retain high ancestral diversity and contain diverse accessory genomes.</title>
        <authorList>
            <person name="Porter S.S."/>
            <person name="Faber-Hammond J.J."/>
            <person name="Friesen M.L."/>
        </authorList>
    </citation>
    <scope>NUCLEOTIDE SEQUENCE [LARGE SCALE GENOMIC DNA]</scope>
    <source>
        <strain evidence="7 8">Str16</strain>
    </source>
</reference>
<dbReference type="PANTHER" id="PTHR24421">
    <property type="entry name" value="NITRATE/NITRITE SENSOR PROTEIN NARX-RELATED"/>
    <property type="match status" value="1"/>
</dbReference>
<dbReference type="Gene3D" id="1.20.5.1930">
    <property type="match status" value="1"/>
</dbReference>
<name>A0ABX4TET8_9HYPH</name>
<dbReference type="RefSeq" id="WP_101779993.1">
    <property type="nucleotide sequence ID" value="NZ_NBUC01000155.1"/>
</dbReference>
<dbReference type="GO" id="GO:0016301">
    <property type="term" value="F:kinase activity"/>
    <property type="evidence" value="ECO:0007669"/>
    <property type="project" value="UniProtKB-KW"/>
</dbReference>
<dbReference type="Pfam" id="PF07730">
    <property type="entry name" value="HisKA_3"/>
    <property type="match status" value="1"/>
</dbReference>
<evidence type="ECO:0000259" key="6">
    <source>
        <dbReference type="Pfam" id="PF07730"/>
    </source>
</evidence>
<feature type="transmembrane region" description="Helical" evidence="4">
    <location>
        <begin position="144"/>
        <end position="161"/>
    </location>
</feature>
<evidence type="ECO:0000256" key="3">
    <source>
        <dbReference type="ARBA" id="ARBA00023012"/>
    </source>
</evidence>
<evidence type="ECO:0000313" key="8">
    <source>
        <dbReference type="Proteomes" id="UP001190825"/>
    </source>
</evidence>
<feature type="transmembrane region" description="Helical" evidence="4">
    <location>
        <begin position="71"/>
        <end position="91"/>
    </location>
</feature>
<feature type="transmembrane region" description="Helical" evidence="4">
    <location>
        <begin position="41"/>
        <end position="59"/>
    </location>
</feature>
<gene>
    <name evidence="7" type="ORF">BMJ33_30740</name>
</gene>
<keyword evidence="8" id="KW-1185">Reference proteome</keyword>
<proteinExistence type="predicted"/>
<feature type="domain" description="Signal transduction histidine kinase subgroup 3 dimerisation and phosphoacceptor" evidence="6">
    <location>
        <begin position="377"/>
        <end position="440"/>
    </location>
</feature>
<dbReference type="InterPro" id="IPR036890">
    <property type="entry name" value="HATPase_C_sf"/>
</dbReference>
<sequence length="572" mass="63399">MASLDFNRNVWTERTPQEAHLFKRVAATAGDWLLGVNPERLIGIGRLVTASFAILAIYLDPSHPVAPLYESRLILSLYIFLSILLVAYPLGKSLDSPVHLIVHIIDAIILGWLTFLTNELTSPFFAVLPFVLLAMTMRWGLKGAAFGAFILLLVHLIVGLPDLLDGEAELDVFIMRSTYFVLAAVILGYFGAYRERSRRRLARLAEWPFDATAGDRVSWLGLLCEHASQVLGGSRLLVVWREQEEAAGCVAYYADGRLKLVDIQRADFWRRHHLQSPSGQQHKGSSPTKEEEEEELAVLIAELPELAEAADRRIRHVSCAPFSSVRYRGRVFVINPNSVRRPDEGGALTKIIASRFGAELERLALIRQTTEAARSEERMRLACDLHDSVLQNLTAARLKLKLVAEAAGSDTKIQLGEVGALIFEQQQRVRQFVEENRTADEPASVGLEQTLSSFLGLLREQWNCRMEISINPAELAVPKWMAHELKQLISEATANAVRHGQATQIRMSIGEINNGLQLEVTDNGSGMPSDTKFQKPSSLSARVAKLGGDLVVYRTAPGFGIKVALPAVLEVC</sequence>
<feature type="transmembrane region" description="Helical" evidence="4">
    <location>
        <begin position="121"/>
        <end position="137"/>
    </location>
</feature>
<comment type="caution">
    <text evidence="7">The sequence shown here is derived from an EMBL/GenBank/DDBJ whole genome shotgun (WGS) entry which is preliminary data.</text>
</comment>
<keyword evidence="4" id="KW-0812">Transmembrane</keyword>
<protein>
    <submittedName>
        <fullName evidence="7">Two-component sensor histidine kinase</fullName>
    </submittedName>
</protein>
<dbReference type="InterPro" id="IPR050482">
    <property type="entry name" value="Sensor_HK_TwoCompSys"/>
</dbReference>
<dbReference type="InterPro" id="IPR003594">
    <property type="entry name" value="HATPase_dom"/>
</dbReference>
<evidence type="ECO:0000256" key="1">
    <source>
        <dbReference type="ARBA" id="ARBA00022679"/>
    </source>
</evidence>
<accession>A0ABX4TET8</accession>
<evidence type="ECO:0000259" key="5">
    <source>
        <dbReference type="Pfam" id="PF02518"/>
    </source>
</evidence>
<evidence type="ECO:0000313" key="7">
    <source>
        <dbReference type="EMBL" id="PLT94963.1"/>
    </source>
</evidence>
<keyword evidence="1" id="KW-0808">Transferase</keyword>
<evidence type="ECO:0000256" key="4">
    <source>
        <dbReference type="SAM" id="Phobius"/>
    </source>
</evidence>
<keyword evidence="2 7" id="KW-0418">Kinase</keyword>
<organism evidence="7 8">
    <name type="scientific">Sinorhizobium medicae</name>
    <dbReference type="NCBI Taxonomy" id="110321"/>
    <lineage>
        <taxon>Bacteria</taxon>
        <taxon>Pseudomonadati</taxon>
        <taxon>Pseudomonadota</taxon>
        <taxon>Alphaproteobacteria</taxon>
        <taxon>Hyphomicrobiales</taxon>
        <taxon>Rhizobiaceae</taxon>
        <taxon>Sinorhizobium/Ensifer group</taxon>
        <taxon>Sinorhizobium</taxon>
    </lineage>
</organism>
<dbReference type="Proteomes" id="UP001190825">
    <property type="component" value="Unassembled WGS sequence"/>
</dbReference>
<dbReference type="SUPFAM" id="SSF55874">
    <property type="entry name" value="ATPase domain of HSP90 chaperone/DNA topoisomerase II/histidine kinase"/>
    <property type="match status" value="1"/>
</dbReference>